<proteinExistence type="predicted"/>
<accession>A0A916ST21</accession>
<evidence type="ECO:0000313" key="1">
    <source>
        <dbReference type="EMBL" id="GGB15293.1"/>
    </source>
</evidence>
<dbReference type="RefSeq" id="WP_188656662.1">
    <property type="nucleotide sequence ID" value="NZ_BMIH01000001.1"/>
</dbReference>
<protein>
    <submittedName>
        <fullName evidence="1">Uncharacterized protein</fullName>
    </submittedName>
</protein>
<evidence type="ECO:0000313" key="2">
    <source>
        <dbReference type="Proteomes" id="UP000623067"/>
    </source>
</evidence>
<name>A0A916ST21_9SPHN</name>
<dbReference type="Proteomes" id="UP000623067">
    <property type="component" value="Unassembled WGS sequence"/>
</dbReference>
<reference evidence="1" key="2">
    <citation type="submission" date="2020-09" db="EMBL/GenBank/DDBJ databases">
        <authorList>
            <person name="Sun Q."/>
            <person name="Zhou Y."/>
        </authorList>
    </citation>
    <scope>NUCLEOTIDE SEQUENCE</scope>
    <source>
        <strain evidence="1">CGMCC 1.15330</strain>
    </source>
</reference>
<sequence length="118" mass="13055">MTTEPRASLVEVDEAERWARIIDPTLWEGPLSTLDSSRKSRPHSLAAGQRVADEIARLEALRTQGDGEWFLVPREPTTDMIRAAAIVDGQDEQHPYVALWSAMLSAAPTQASSREEGK</sequence>
<gene>
    <name evidence="1" type="ORF">GCM10011380_00910</name>
</gene>
<dbReference type="EMBL" id="BMIH01000001">
    <property type="protein sequence ID" value="GGB15293.1"/>
    <property type="molecule type" value="Genomic_DNA"/>
</dbReference>
<keyword evidence="2" id="KW-1185">Reference proteome</keyword>
<dbReference type="AlphaFoldDB" id="A0A916ST21"/>
<reference evidence="1" key="1">
    <citation type="journal article" date="2014" name="Int. J. Syst. Evol. Microbiol.">
        <title>Complete genome sequence of Corynebacterium casei LMG S-19264T (=DSM 44701T), isolated from a smear-ripened cheese.</title>
        <authorList>
            <consortium name="US DOE Joint Genome Institute (JGI-PGF)"/>
            <person name="Walter F."/>
            <person name="Albersmeier A."/>
            <person name="Kalinowski J."/>
            <person name="Ruckert C."/>
        </authorList>
    </citation>
    <scope>NUCLEOTIDE SEQUENCE</scope>
    <source>
        <strain evidence="1">CGMCC 1.15330</strain>
    </source>
</reference>
<comment type="caution">
    <text evidence="1">The sequence shown here is derived from an EMBL/GenBank/DDBJ whole genome shotgun (WGS) entry which is preliminary data.</text>
</comment>
<organism evidence="1 2">
    <name type="scientific">Sphingomonas metalli</name>
    <dbReference type="NCBI Taxonomy" id="1779358"/>
    <lineage>
        <taxon>Bacteria</taxon>
        <taxon>Pseudomonadati</taxon>
        <taxon>Pseudomonadota</taxon>
        <taxon>Alphaproteobacteria</taxon>
        <taxon>Sphingomonadales</taxon>
        <taxon>Sphingomonadaceae</taxon>
        <taxon>Sphingomonas</taxon>
    </lineage>
</organism>